<reference evidence="1" key="1">
    <citation type="submission" date="2020-08" db="EMBL/GenBank/DDBJ databases">
        <title>Multicomponent nature underlies the extraordinary mechanical properties of spider dragline silk.</title>
        <authorList>
            <person name="Kono N."/>
            <person name="Nakamura H."/>
            <person name="Mori M."/>
            <person name="Yoshida Y."/>
            <person name="Ohtoshi R."/>
            <person name="Malay A.D."/>
            <person name="Moran D.A.P."/>
            <person name="Tomita M."/>
            <person name="Numata K."/>
            <person name="Arakawa K."/>
        </authorList>
    </citation>
    <scope>NUCLEOTIDE SEQUENCE</scope>
</reference>
<dbReference type="PANTHER" id="PTHR36688">
    <property type="entry name" value="ENDO/EXONUCLEASE/PHOSPHATASE DOMAIN-CONTAINING PROTEIN"/>
    <property type="match status" value="1"/>
</dbReference>
<dbReference type="PANTHER" id="PTHR36688:SF1">
    <property type="entry name" value="ENDONUCLEASE_EXONUCLEASE_PHOSPHATASE DOMAIN-CONTAINING PROTEIN"/>
    <property type="match status" value="1"/>
</dbReference>
<name>A0A8X6U6H2_NEPPI</name>
<protein>
    <submittedName>
        <fullName evidence="1">Putative RNA-directed DNA polymerase from transposon BS</fullName>
    </submittedName>
</protein>
<dbReference type="InterPro" id="IPR052560">
    <property type="entry name" value="RdDP_mobile_element"/>
</dbReference>
<keyword evidence="2" id="KW-1185">Reference proteome</keyword>
<evidence type="ECO:0000313" key="2">
    <source>
        <dbReference type="Proteomes" id="UP000887013"/>
    </source>
</evidence>
<keyword evidence="1" id="KW-0548">Nucleotidyltransferase</keyword>
<evidence type="ECO:0000313" key="1">
    <source>
        <dbReference type="EMBL" id="GFT96704.1"/>
    </source>
</evidence>
<dbReference type="EMBL" id="BMAW01026322">
    <property type="protein sequence ID" value="GFT96704.1"/>
    <property type="molecule type" value="Genomic_DNA"/>
</dbReference>
<comment type="caution">
    <text evidence="1">The sequence shown here is derived from an EMBL/GenBank/DDBJ whole genome shotgun (WGS) entry which is preliminary data.</text>
</comment>
<accession>A0A8X6U6H2</accession>
<dbReference type="Proteomes" id="UP000887013">
    <property type="component" value="Unassembled WGS sequence"/>
</dbReference>
<dbReference type="GO" id="GO:0003964">
    <property type="term" value="F:RNA-directed DNA polymerase activity"/>
    <property type="evidence" value="ECO:0007669"/>
    <property type="project" value="UniProtKB-KW"/>
</dbReference>
<dbReference type="AlphaFoldDB" id="A0A8X6U6H2"/>
<organism evidence="1 2">
    <name type="scientific">Nephila pilipes</name>
    <name type="common">Giant wood spider</name>
    <name type="synonym">Nephila maculata</name>
    <dbReference type="NCBI Taxonomy" id="299642"/>
    <lineage>
        <taxon>Eukaryota</taxon>
        <taxon>Metazoa</taxon>
        <taxon>Ecdysozoa</taxon>
        <taxon>Arthropoda</taxon>
        <taxon>Chelicerata</taxon>
        <taxon>Arachnida</taxon>
        <taxon>Araneae</taxon>
        <taxon>Araneomorphae</taxon>
        <taxon>Entelegynae</taxon>
        <taxon>Araneoidea</taxon>
        <taxon>Nephilidae</taxon>
        <taxon>Nephila</taxon>
    </lineage>
</organism>
<proteinExistence type="predicted"/>
<keyword evidence="1" id="KW-0695">RNA-directed DNA polymerase</keyword>
<keyword evidence="1" id="KW-0808">Transferase</keyword>
<sequence>MPYVAVKHRSLSFRLHQRVHQDSVLIPNLFALFLARDEQVDPESCEIGIVSDGIVIWKSDSNLGKLESDINLTLDELGNYAADYALSFNPTMSTVGFFITNRKSYGFHPSIFLNYQPLTVDKHPKYLGFVLDLVILSKHIDHLVLRAKSRLKILRYILGRDWGANASTLKNISISLVLILFLLI</sequence>
<gene>
    <name evidence="1" type="primary">RTase_270</name>
    <name evidence="1" type="ORF">NPIL_559111</name>
</gene>